<dbReference type="AlphaFoldDB" id="A0A974H6D1"/>
<accession>A0A974H6D1</accession>
<dbReference type="GO" id="GO:0007166">
    <property type="term" value="P:cell surface receptor signaling pathway"/>
    <property type="evidence" value="ECO:0007669"/>
    <property type="project" value="TreeGrafter"/>
</dbReference>
<sequence length="999" mass="112384">MYVCWSCCETCDIPLPKLDPNESVTLTCNVTPTAQWNLRYSWYRDGHRISGDQQRHVIMSARETDSGTYQCQAGANEKSDSVTLHIKTSWLILQANPAVHEGDSLSLRCHSRSGYITRNQVFYKDNKIIESPVSDSVLHIGRVNVTTSGTYKCEKAIYTSIYSDKKYISVSELFTAPKVKVRPDQVTEGDHMTITCDTKLSPHRETTELQFVFYRNGHNVQGFSSSNQYGVPSAQLEDSGNYTCELFSYPKIKVRPANLTEGDHMTITCDTKLSPHRATTELQFVFYRNGHNVQGFSSSSQYGVPSAQLEDSGNYTCEVQTSSGSVRKRSNMAPIHIQEIISYLQIKVSPDQVTEGDHMTITCDTKLSPHRETTELQFVFYRDGHNVQGFSSSNQYGVPSAQLEHSGNYICEVQTSSGSADFIVRREQRQCDSNMEHLTLTFVSSVLSLLEDNLSRYSRFHEGSRAGSPSLFGHDYSERYEGSRMETYSPYCRNWSSTEQNQRPPSNNSAYPSGLDYLQPHNHHNVGFYVNPYIPATTVAVPPTFAPTYQHMDMHRQHNLQVNRLPQYSNPIDHIYSGISAQQTQAGNAVRVNDVSKRSKSPSSNWRYDSSRSHSKSYSRNRSYNSHRSHSDRSRSRARSSSRYKSYRRHKFGSPPEYNSNDHSEGSNAAPTSSNCERSRDINTPSSYSHSTRKGSRHNLDRNYPRTLQGLLSPKCPSKSDVDNNSACHNSSTSSEESCTSPIGSFSSTHMEDLESQGGEQNVISSCNSPTHPGEEAVKDFVSYGSGDKMSSLSDKERHGQHNLNGQGDGNVHETHDMTISEILAKNKAIRNIISLKHREDKGGANKGNEFMVMDLVVSEQSKVRDGKGRSNKQAKCAEGIGEMSKDSTNPLETFSGDINDTNKHRKRSKKMKHIVRDKEDELKAARAKERTSSSSKEHYSEKRSSSMKQKEKTTHSPKVAANSSSAKEEYSRAREKHYFEEKEKVLFKVPQAKDTGQL</sequence>
<keyword evidence="3" id="KW-1015">Disulfide bond</keyword>
<gene>
    <name evidence="7" type="ORF">XELAEV_18042842mg</name>
</gene>
<feature type="compositionally biased region" description="Basic and acidic residues" evidence="5">
    <location>
        <begin position="967"/>
        <end position="987"/>
    </location>
</feature>
<dbReference type="InterPro" id="IPR003599">
    <property type="entry name" value="Ig_sub"/>
</dbReference>
<dbReference type="GO" id="GO:0004888">
    <property type="term" value="F:transmembrane signaling receptor activity"/>
    <property type="evidence" value="ECO:0007669"/>
    <property type="project" value="TreeGrafter"/>
</dbReference>
<feature type="region of interest" description="Disordered" evidence="5">
    <location>
        <begin position="495"/>
        <end position="514"/>
    </location>
</feature>
<feature type="compositionally biased region" description="Basic residues" evidence="5">
    <location>
        <begin position="636"/>
        <end position="652"/>
    </location>
</feature>
<feature type="compositionally biased region" description="Polar residues" evidence="5">
    <location>
        <begin position="495"/>
        <end position="511"/>
    </location>
</feature>
<feature type="compositionally biased region" description="Polar residues" evidence="5">
    <location>
        <begin position="666"/>
        <end position="690"/>
    </location>
</feature>
<evidence type="ECO:0000256" key="3">
    <source>
        <dbReference type="ARBA" id="ARBA00023157"/>
    </source>
</evidence>
<dbReference type="SMART" id="SM00409">
    <property type="entry name" value="IG"/>
    <property type="match status" value="5"/>
</dbReference>
<dbReference type="PANTHER" id="PTHR11481:SF115">
    <property type="entry name" value="FC RECEPTOR-LIKE PROTEIN 2"/>
    <property type="match status" value="1"/>
</dbReference>
<evidence type="ECO:0000256" key="4">
    <source>
        <dbReference type="ARBA" id="ARBA00023319"/>
    </source>
</evidence>
<dbReference type="FunFam" id="2.60.40.10:FF:000651">
    <property type="entry name" value="Fc receptor like 1"/>
    <property type="match status" value="1"/>
</dbReference>
<dbReference type="PROSITE" id="PS50835">
    <property type="entry name" value="IG_LIKE"/>
    <property type="match status" value="4"/>
</dbReference>
<dbReference type="GO" id="GO:0009897">
    <property type="term" value="C:external side of plasma membrane"/>
    <property type="evidence" value="ECO:0007669"/>
    <property type="project" value="TreeGrafter"/>
</dbReference>
<dbReference type="InterPro" id="IPR013783">
    <property type="entry name" value="Ig-like_fold"/>
</dbReference>
<keyword evidence="2" id="KW-0677">Repeat</keyword>
<feature type="compositionally biased region" description="Low complexity" evidence="5">
    <location>
        <begin position="725"/>
        <end position="741"/>
    </location>
</feature>
<dbReference type="EMBL" id="CM004481">
    <property type="protein sequence ID" value="OCT66589.1"/>
    <property type="molecule type" value="Genomic_DNA"/>
</dbReference>
<evidence type="ECO:0000259" key="6">
    <source>
        <dbReference type="PROSITE" id="PS50835"/>
    </source>
</evidence>
<feature type="compositionally biased region" description="Polar residues" evidence="5">
    <location>
        <begin position="758"/>
        <end position="771"/>
    </location>
</feature>
<evidence type="ECO:0000256" key="5">
    <source>
        <dbReference type="SAM" id="MobiDB-lite"/>
    </source>
</evidence>
<protein>
    <recommendedName>
        <fullName evidence="6">Ig-like domain-containing protein</fullName>
    </recommendedName>
</protein>
<feature type="region of interest" description="Disordered" evidence="5">
    <location>
        <begin position="583"/>
        <end position="814"/>
    </location>
</feature>
<dbReference type="Pfam" id="PF13895">
    <property type="entry name" value="Ig_2"/>
    <property type="match status" value="5"/>
</dbReference>
<dbReference type="SUPFAM" id="SSF48726">
    <property type="entry name" value="Immunoglobulin"/>
    <property type="match status" value="5"/>
</dbReference>
<organism evidence="7 8">
    <name type="scientific">Xenopus laevis</name>
    <name type="common">African clawed frog</name>
    <dbReference type="NCBI Taxonomy" id="8355"/>
    <lineage>
        <taxon>Eukaryota</taxon>
        <taxon>Metazoa</taxon>
        <taxon>Chordata</taxon>
        <taxon>Craniata</taxon>
        <taxon>Vertebrata</taxon>
        <taxon>Euteleostomi</taxon>
        <taxon>Amphibia</taxon>
        <taxon>Batrachia</taxon>
        <taxon>Anura</taxon>
        <taxon>Pipoidea</taxon>
        <taxon>Pipidae</taxon>
        <taxon>Xenopodinae</taxon>
        <taxon>Xenopus</taxon>
        <taxon>Xenopus</taxon>
    </lineage>
</organism>
<feature type="domain" description="Ig-like" evidence="6">
    <location>
        <begin position="21"/>
        <end position="83"/>
    </location>
</feature>
<reference evidence="8" key="1">
    <citation type="journal article" date="2016" name="Nature">
        <title>Genome evolution in the allotetraploid frog Xenopus laevis.</title>
        <authorList>
            <person name="Session A.M."/>
            <person name="Uno Y."/>
            <person name="Kwon T."/>
            <person name="Chapman J.A."/>
            <person name="Toyoda A."/>
            <person name="Takahashi S."/>
            <person name="Fukui A."/>
            <person name="Hikosaka A."/>
            <person name="Suzuki A."/>
            <person name="Kondo M."/>
            <person name="van Heeringen S.J."/>
            <person name="Quigley I."/>
            <person name="Heinz S."/>
            <person name="Ogino H."/>
            <person name="Ochi H."/>
            <person name="Hellsten U."/>
            <person name="Lyons J.B."/>
            <person name="Simakov O."/>
            <person name="Putnam N."/>
            <person name="Stites J."/>
            <person name="Kuroki Y."/>
            <person name="Tanaka T."/>
            <person name="Michiue T."/>
            <person name="Watanabe M."/>
            <person name="Bogdanovic O."/>
            <person name="Lister R."/>
            <person name="Georgiou G."/>
            <person name="Paranjpe S.S."/>
            <person name="van Kruijsbergen I."/>
            <person name="Shu S."/>
            <person name="Carlson J."/>
            <person name="Kinoshita T."/>
            <person name="Ohta Y."/>
            <person name="Mawaribuchi S."/>
            <person name="Jenkins J."/>
            <person name="Grimwood J."/>
            <person name="Schmutz J."/>
            <person name="Mitros T."/>
            <person name="Mozaffari S.V."/>
            <person name="Suzuki Y."/>
            <person name="Haramoto Y."/>
            <person name="Yamamoto T.S."/>
            <person name="Takagi C."/>
            <person name="Heald R."/>
            <person name="Miller K."/>
            <person name="Haudenschild C."/>
            <person name="Kitzman J."/>
            <person name="Nakayama T."/>
            <person name="Izutsu Y."/>
            <person name="Robert J."/>
            <person name="Fortriede J."/>
            <person name="Burns K."/>
            <person name="Lotay V."/>
            <person name="Karimi K."/>
            <person name="Yasuoka Y."/>
            <person name="Dichmann D.S."/>
            <person name="Flajnik M.F."/>
            <person name="Houston D.W."/>
            <person name="Shendure J."/>
            <person name="DuPasquier L."/>
            <person name="Vize P.D."/>
            <person name="Zorn A.M."/>
            <person name="Ito M."/>
            <person name="Marcotte E.M."/>
            <person name="Wallingford J.B."/>
            <person name="Ito Y."/>
            <person name="Asashima M."/>
            <person name="Ueno N."/>
            <person name="Matsuda Y."/>
            <person name="Veenstra G.J."/>
            <person name="Fujiyama A."/>
            <person name="Harland R.M."/>
            <person name="Taira M."/>
            <person name="Rokhsar D.S."/>
        </authorList>
    </citation>
    <scope>NUCLEOTIDE SEQUENCE [LARGE SCALE GENOMIC DNA]</scope>
    <source>
        <strain evidence="8">J</strain>
    </source>
</reference>
<dbReference type="Gene3D" id="2.60.40.10">
    <property type="entry name" value="Immunoglobulins"/>
    <property type="match status" value="5"/>
</dbReference>
<feature type="domain" description="Ig-like" evidence="6">
    <location>
        <begin position="334"/>
        <end position="421"/>
    </location>
</feature>
<evidence type="ECO:0000313" key="8">
    <source>
        <dbReference type="Proteomes" id="UP000694892"/>
    </source>
</evidence>
<evidence type="ECO:0000256" key="2">
    <source>
        <dbReference type="ARBA" id="ARBA00022737"/>
    </source>
</evidence>
<dbReference type="SMART" id="SM00408">
    <property type="entry name" value="IGc2"/>
    <property type="match status" value="5"/>
</dbReference>
<feature type="region of interest" description="Disordered" evidence="5">
    <location>
        <begin position="861"/>
        <end position="999"/>
    </location>
</feature>
<feature type="compositionally biased region" description="Basic residues" evidence="5">
    <location>
        <begin position="904"/>
        <end position="914"/>
    </location>
</feature>
<evidence type="ECO:0000313" key="7">
    <source>
        <dbReference type="EMBL" id="OCT66589.1"/>
    </source>
</evidence>
<evidence type="ECO:0000256" key="1">
    <source>
        <dbReference type="ARBA" id="ARBA00022729"/>
    </source>
</evidence>
<dbReference type="InterPro" id="IPR036179">
    <property type="entry name" value="Ig-like_dom_sf"/>
</dbReference>
<feature type="domain" description="Ig-like" evidence="6">
    <location>
        <begin position="250"/>
        <end position="333"/>
    </location>
</feature>
<feature type="compositionally biased region" description="Basic and acidic residues" evidence="5">
    <location>
        <begin position="915"/>
        <end position="955"/>
    </location>
</feature>
<feature type="compositionally biased region" description="Basic residues" evidence="5">
    <location>
        <begin position="613"/>
        <end position="628"/>
    </location>
</feature>
<keyword evidence="4" id="KW-0393">Immunoglobulin domain</keyword>
<feature type="domain" description="Ig-like" evidence="6">
    <location>
        <begin position="177"/>
        <end position="246"/>
    </location>
</feature>
<keyword evidence="1" id="KW-0732">Signal</keyword>
<dbReference type="InterPro" id="IPR050488">
    <property type="entry name" value="Ig_Fc_receptor"/>
</dbReference>
<dbReference type="PANTHER" id="PTHR11481">
    <property type="entry name" value="IMMUNOGLOBULIN FC RECEPTOR"/>
    <property type="match status" value="1"/>
</dbReference>
<dbReference type="InterPro" id="IPR003598">
    <property type="entry name" value="Ig_sub2"/>
</dbReference>
<name>A0A974H6D1_XENLA</name>
<feature type="compositionally biased region" description="Polar residues" evidence="5">
    <location>
        <begin position="887"/>
        <end position="900"/>
    </location>
</feature>
<dbReference type="GO" id="GO:0006955">
    <property type="term" value="P:immune response"/>
    <property type="evidence" value="ECO:0007669"/>
    <property type="project" value="TreeGrafter"/>
</dbReference>
<dbReference type="InterPro" id="IPR007110">
    <property type="entry name" value="Ig-like_dom"/>
</dbReference>
<dbReference type="Proteomes" id="UP000694892">
    <property type="component" value="Chromosome 8S"/>
</dbReference>
<proteinExistence type="predicted"/>